<sequence length="133" mass="15199">MESYFLLAIGCWNLIGSIVLYFMLNPAIADKILRQWIELITVPYEVGKYGSLWLVWAASTNMFFSVINVLAIHWARASQVVVICGDLFVYGILLLSMIVVLNDKGYGRGLYISIFLSIFWMLWAVYSLFLLLS</sequence>
<dbReference type="EMBL" id="DSRD01000530">
    <property type="protein sequence ID" value="HGW94297.1"/>
    <property type="molecule type" value="Genomic_DNA"/>
</dbReference>
<reference evidence="2" key="1">
    <citation type="journal article" date="2020" name="mSystems">
        <title>Genome- and Community-Level Interaction Insights into Carbon Utilization and Element Cycling Functions of Hydrothermarchaeota in Hydrothermal Sediment.</title>
        <authorList>
            <person name="Zhou Z."/>
            <person name="Liu Y."/>
            <person name="Xu W."/>
            <person name="Pan J."/>
            <person name="Luo Z.H."/>
            <person name="Li M."/>
        </authorList>
    </citation>
    <scope>NUCLEOTIDE SEQUENCE [LARGE SCALE GENOMIC DNA]</scope>
    <source>
        <strain evidence="2">SpSt-402</strain>
    </source>
</reference>
<accession>A0A832H3B3</accession>
<evidence type="ECO:0000313" key="2">
    <source>
        <dbReference type="EMBL" id="HGW94297.1"/>
    </source>
</evidence>
<name>A0A832H3B3_9CYAN</name>
<keyword evidence="1" id="KW-1133">Transmembrane helix</keyword>
<keyword evidence="1" id="KW-0472">Membrane</keyword>
<protein>
    <recommendedName>
        <fullName evidence="3">TspO protein</fullName>
    </recommendedName>
</protein>
<comment type="caution">
    <text evidence="2">The sequence shown here is derived from an EMBL/GenBank/DDBJ whole genome shotgun (WGS) entry which is preliminary data.</text>
</comment>
<feature type="transmembrane region" description="Helical" evidence="1">
    <location>
        <begin position="80"/>
        <end position="101"/>
    </location>
</feature>
<gene>
    <name evidence="2" type="ORF">ENR47_08455</name>
</gene>
<dbReference type="AlphaFoldDB" id="A0A832H3B3"/>
<keyword evidence="1" id="KW-0812">Transmembrane</keyword>
<evidence type="ECO:0008006" key="3">
    <source>
        <dbReference type="Google" id="ProtNLM"/>
    </source>
</evidence>
<organism evidence="2">
    <name type="scientific">Oscillatoriales cyanobacterium SpSt-402</name>
    <dbReference type="NCBI Taxonomy" id="2282168"/>
    <lineage>
        <taxon>Bacteria</taxon>
        <taxon>Bacillati</taxon>
        <taxon>Cyanobacteriota</taxon>
        <taxon>Cyanophyceae</taxon>
        <taxon>Oscillatoriophycideae</taxon>
        <taxon>Oscillatoriales</taxon>
    </lineage>
</organism>
<evidence type="ECO:0000256" key="1">
    <source>
        <dbReference type="SAM" id="Phobius"/>
    </source>
</evidence>
<feature type="transmembrane region" description="Helical" evidence="1">
    <location>
        <begin position="53"/>
        <end position="74"/>
    </location>
</feature>
<feature type="transmembrane region" description="Helical" evidence="1">
    <location>
        <begin position="6"/>
        <end position="24"/>
    </location>
</feature>
<proteinExistence type="predicted"/>
<feature type="transmembrane region" description="Helical" evidence="1">
    <location>
        <begin position="110"/>
        <end position="132"/>
    </location>
</feature>